<proteinExistence type="predicted"/>
<sequence>MKNSEFSSSGTNIVIEVHQDGIRIIQPEDEECMKRINKRGNELPSITLEALACKEGQTDSSRATRTKKRSIGKDLINVTGTVDAISPILINDSREEPFAIIELYQPLKDEVNTDVKSAVAVIRGEHALRMHPAIQPGQLITLIGVVSRKWKVPDEFQNHLTSRKEPAPRYDLYQRLIYRVPDRVLLISDAKTICWNDEHGIAGCLDMSLPSTVESLTSVRGIVKSVHYHVSSLKNGKMASRVAHFVDLTFLTPTKKNLRANKFRDPEETMADDQKSARIYLLKYSMPPNLTLGLQPGSILRAVNIHFIPPLNTSTLCENVKLTNTRIGCYVACLRSTLAIERCAGESLHFAQSSISRFVPKEKAFSLVSDHRITEICCDPFNTKSATQLLAEERFRRELEIKVAIWSSSQETPSVVEHVQRPIADEDNVSKHSDHSHNIHTPSEIVNALVAHHLRTVKLSEEIFQGKHRMKRMSNKVNGERNGRLTIRNPYTEFFDHAHNEPFGKAIECGSSYNEVSCFNHYRHFESISMPFVVGLEDLRNACAENFINRVSIFYRSRLRDNKPIKESQRISSGMTSSHCYEGIYLLQVLNHYARSHSRSGHSKPWYDASTDSMHSIYAWGSGPEDNRTASFRDETCVIPICEIRSRATENNGLQTSKHENNGLATWMEVGAVVVTCLCLGPIRNENKNENISSNHAKCEDITRSNSSRRISSHSFLPSIQANIKTANTDGHGFVFLVDNLAFIGSVHIAAKSFASIDRNKILENYSKTNKDLQKSRETTASGTSFVKPSDALSVNECLERTASNGQLENPASIYGKLVRQRWTFRRRNLVQIGSQLKRCYGGWTVAVCHIDPSASVIGEDSSVLQTLEVMISIEFGEFNQIRSDALELSLQHLICTGTEAITRVDDSVKMITPDQLTMGLAWWTASENCRTAPLLSGGLTLNLPVHVEIPYTSCTFSNLGYQRFRCNLDDMNSFFVSEPRSYLQLPAENSYSASTNATMLECCSSGQFLQGMLTRRLGRVPPFVGKTPGATEPLICARNRCTLLRRLKCQGGVPSATLAELHWDICSSLKEGDHSHMKPSLLRRIYNTKVLGISFARARVECMQCFKPLISGRPSKSPRSHSNETPIGAFEKSREGSILFCPSGCSRSHGAVRWECSALIDDGSGQAKLYADREGALLLLGDSLNVEAIEKGAWELDEGVFYQPALPSSSYLMHCIADASRKTRSCTFSSNNGRRENGGSCNGDLYSIFNLLPPAAKAEYLLQQHCRQWYQHNHKRKMDLFCRCKPLSDDVTSVNQTEIHIAKAWIAKVCVDFGSAPTASLPPLNLILEDACIAAEESDDDNISGWCILRSFRLVE</sequence>
<dbReference type="EMBL" id="JALLPB020000039">
    <property type="protein sequence ID" value="KAL3823380.1"/>
    <property type="molecule type" value="Genomic_DNA"/>
</dbReference>
<evidence type="ECO:0008006" key="3">
    <source>
        <dbReference type="Google" id="ProtNLM"/>
    </source>
</evidence>
<keyword evidence="2" id="KW-1185">Reference proteome</keyword>
<dbReference type="Proteomes" id="UP001530377">
    <property type="component" value="Unassembled WGS sequence"/>
</dbReference>
<organism evidence="1 2">
    <name type="scientific">Cyclostephanos tholiformis</name>
    <dbReference type="NCBI Taxonomy" id="382380"/>
    <lineage>
        <taxon>Eukaryota</taxon>
        <taxon>Sar</taxon>
        <taxon>Stramenopiles</taxon>
        <taxon>Ochrophyta</taxon>
        <taxon>Bacillariophyta</taxon>
        <taxon>Coscinodiscophyceae</taxon>
        <taxon>Thalassiosirophycidae</taxon>
        <taxon>Stephanodiscales</taxon>
        <taxon>Stephanodiscaceae</taxon>
        <taxon>Cyclostephanos</taxon>
    </lineage>
</organism>
<name>A0ABD3SFX0_9STRA</name>
<comment type="caution">
    <text evidence="1">The sequence shown here is derived from an EMBL/GenBank/DDBJ whole genome shotgun (WGS) entry which is preliminary data.</text>
</comment>
<evidence type="ECO:0000313" key="2">
    <source>
        <dbReference type="Proteomes" id="UP001530377"/>
    </source>
</evidence>
<evidence type="ECO:0000313" key="1">
    <source>
        <dbReference type="EMBL" id="KAL3823380.1"/>
    </source>
</evidence>
<reference evidence="1 2" key="1">
    <citation type="submission" date="2024-10" db="EMBL/GenBank/DDBJ databases">
        <title>Updated reference genomes for cyclostephanoid diatoms.</title>
        <authorList>
            <person name="Roberts W.R."/>
            <person name="Alverson A.J."/>
        </authorList>
    </citation>
    <scope>NUCLEOTIDE SEQUENCE [LARGE SCALE GENOMIC DNA]</scope>
    <source>
        <strain evidence="1 2">AJA228-03</strain>
    </source>
</reference>
<accession>A0ABD3SFX0</accession>
<gene>
    <name evidence="1" type="ORF">ACHAXA_008875</name>
</gene>
<protein>
    <recommendedName>
        <fullName evidence="3">CST complex subunit CTC1</fullName>
    </recommendedName>
</protein>